<organism evidence="3 4">
    <name type="scientific">Amycolatopsis endophytica</name>
    <dbReference type="NCBI Taxonomy" id="860233"/>
    <lineage>
        <taxon>Bacteria</taxon>
        <taxon>Bacillati</taxon>
        <taxon>Actinomycetota</taxon>
        <taxon>Actinomycetes</taxon>
        <taxon>Pseudonocardiales</taxon>
        <taxon>Pseudonocardiaceae</taxon>
        <taxon>Amycolatopsis</taxon>
    </lineage>
</organism>
<evidence type="ECO:0000256" key="2">
    <source>
        <dbReference type="SAM" id="SignalP"/>
    </source>
</evidence>
<accession>A0A853B9L4</accession>
<keyword evidence="4" id="KW-1185">Reference proteome</keyword>
<feature type="region of interest" description="Disordered" evidence="1">
    <location>
        <begin position="116"/>
        <end position="193"/>
    </location>
</feature>
<dbReference type="AlphaFoldDB" id="A0A853B9L4"/>
<dbReference type="RefSeq" id="WP_179775339.1">
    <property type="nucleotide sequence ID" value="NZ_JACCFK010000001.1"/>
</dbReference>
<dbReference type="Proteomes" id="UP000549616">
    <property type="component" value="Unassembled WGS sequence"/>
</dbReference>
<dbReference type="EMBL" id="JACCFK010000001">
    <property type="protein sequence ID" value="NYI91452.1"/>
    <property type="molecule type" value="Genomic_DNA"/>
</dbReference>
<evidence type="ECO:0000256" key="1">
    <source>
        <dbReference type="SAM" id="MobiDB-lite"/>
    </source>
</evidence>
<comment type="caution">
    <text evidence="3">The sequence shown here is derived from an EMBL/GenBank/DDBJ whole genome shotgun (WGS) entry which is preliminary data.</text>
</comment>
<protein>
    <recommendedName>
        <fullName evidence="5">Ig-like domain-containing protein</fullName>
    </recommendedName>
</protein>
<feature type="compositionally biased region" description="Low complexity" evidence="1">
    <location>
        <begin position="118"/>
        <end position="161"/>
    </location>
</feature>
<proteinExistence type="predicted"/>
<keyword evidence="2" id="KW-0732">Signal</keyword>
<evidence type="ECO:0008006" key="5">
    <source>
        <dbReference type="Google" id="ProtNLM"/>
    </source>
</evidence>
<gene>
    <name evidence="3" type="ORF">HNR02_004775</name>
</gene>
<evidence type="ECO:0000313" key="4">
    <source>
        <dbReference type="Proteomes" id="UP000549616"/>
    </source>
</evidence>
<feature type="chain" id="PRO_5038919294" description="Ig-like domain-containing protein" evidence="2">
    <location>
        <begin position="30"/>
        <end position="193"/>
    </location>
</feature>
<reference evidence="3 4" key="1">
    <citation type="submission" date="2020-07" db="EMBL/GenBank/DDBJ databases">
        <title>Sequencing the genomes of 1000 actinobacteria strains.</title>
        <authorList>
            <person name="Klenk H.-P."/>
        </authorList>
    </citation>
    <scope>NUCLEOTIDE SEQUENCE [LARGE SCALE GENOMIC DNA]</scope>
    <source>
        <strain evidence="3 4">DSM 104006</strain>
    </source>
</reference>
<feature type="signal peptide" evidence="2">
    <location>
        <begin position="1"/>
        <end position="29"/>
    </location>
</feature>
<evidence type="ECO:0000313" key="3">
    <source>
        <dbReference type="EMBL" id="NYI91452.1"/>
    </source>
</evidence>
<sequence length="193" mass="18600">MHRTRILAGAGALALGGSLLGLTTASATAPPPTLRVSPTAAVAGQPLAFTAYCAGNAGTVTSPGLVAPVSLTRSGSHFTGTGKAGDRPGRYQASFTCSGSGGPAGDGTVTVRFSIACTPPSSAPSPTRTTTRPPSTSSTPPTTSGQPSTTEPPASATPAASVRCGQSSSGGGTPPQVKIRPRGAPETGDGSAA</sequence>
<name>A0A853B9L4_9PSEU</name>